<name>A0AAV7ZFV7_9EUKA</name>
<dbReference type="PANTHER" id="PTHR31302:SF21">
    <property type="entry name" value="CALCINEURIN-LIKE PHOSPHOESTERASE DOMAIN-CONTAINING PROTEIN"/>
    <property type="match status" value="1"/>
</dbReference>
<accession>A0AAV7ZFV7</accession>
<comment type="caution">
    <text evidence="3">The sequence shown here is derived from an EMBL/GenBank/DDBJ whole genome shotgun (WGS) entry which is preliminary data.</text>
</comment>
<dbReference type="InterPro" id="IPR029052">
    <property type="entry name" value="Metallo-depent_PP-like"/>
</dbReference>
<dbReference type="Gene3D" id="3.60.21.10">
    <property type="match status" value="1"/>
</dbReference>
<dbReference type="Pfam" id="PF00149">
    <property type="entry name" value="Metallophos"/>
    <property type="match status" value="1"/>
</dbReference>
<evidence type="ECO:0000313" key="4">
    <source>
        <dbReference type="Proteomes" id="UP001146793"/>
    </source>
</evidence>
<dbReference type="EMBL" id="JANTQA010000032">
    <property type="protein sequence ID" value="KAJ3439320.1"/>
    <property type="molecule type" value="Genomic_DNA"/>
</dbReference>
<keyword evidence="1" id="KW-1133">Transmembrane helix</keyword>
<keyword evidence="1" id="KW-0812">Transmembrane</keyword>
<evidence type="ECO:0000313" key="3">
    <source>
        <dbReference type="EMBL" id="KAJ3439320.1"/>
    </source>
</evidence>
<dbReference type="Proteomes" id="UP001146793">
    <property type="component" value="Unassembled WGS sequence"/>
</dbReference>
<dbReference type="InterPro" id="IPR004843">
    <property type="entry name" value="Calcineurin-like_PHP"/>
</dbReference>
<keyword evidence="1" id="KW-0472">Membrane</keyword>
<feature type="transmembrane region" description="Helical" evidence="1">
    <location>
        <begin position="145"/>
        <end position="163"/>
    </location>
</feature>
<organism evidence="3 4">
    <name type="scientific">Anaeramoeba flamelloides</name>
    <dbReference type="NCBI Taxonomy" id="1746091"/>
    <lineage>
        <taxon>Eukaryota</taxon>
        <taxon>Metamonada</taxon>
        <taxon>Anaeramoebidae</taxon>
        <taxon>Anaeramoeba</taxon>
    </lineage>
</organism>
<dbReference type="GO" id="GO:0016787">
    <property type="term" value="F:hydrolase activity"/>
    <property type="evidence" value="ECO:0007669"/>
    <property type="project" value="InterPro"/>
</dbReference>
<dbReference type="PANTHER" id="PTHR31302">
    <property type="entry name" value="TRANSMEMBRANE PROTEIN WITH METALLOPHOSPHOESTERASE DOMAIN-RELATED"/>
    <property type="match status" value="1"/>
</dbReference>
<reference evidence="3" key="1">
    <citation type="submission" date="2022-08" db="EMBL/GenBank/DDBJ databases">
        <title>Novel sulphate-reducing endosymbionts in the free-living metamonad Anaeramoeba.</title>
        <authorList>
            <person name="Jerlstrom-Hultqvist J."/>
            <person name="Cepicka I."/>
            <person name="Gallot-Lavallee L."/>
            <person name="Salas-Leiva D."/>
            <person name="Curtis B.A."/>
            <person name="Zahonova K."/>
            <person name="Pipaliya S."/>
            <person name="Dacks J."/>
            <person name="Roger A.J."/>
        </authorList>
    </citation>
    <scope>NUCLEOTIDE SEQUENCE</scope>
    <source>
        <strain evidence="3">Busselton2</strain>
    </source>
</reference>
<evidence type="ECO:0000259" key="2">
    <source>
        <dbReference type="Pfam" id="PF00149"/>
    </source>
</evidence>
<gene>
    <name evidence="3" type="ORF">M0812_15345</name>
</gene>
<proteinExistence type="predicted"/>
<protein>
    <recommendedName>
        <fullName evidence="2">Calcineurin-like phosphoesterase domain-containing protein</fullName>
    </recommendedName>
</protein>
<sequence length="514" mass="59768">MISFYGLVTLPIAFAIFSYCMSRHRFKDHFHTSLSMLCSPFFYSTLFDPILSKNDITNTVLDLKYLWVPKSGTIWLSVFHYVYLYMFVASVVRIIIFLRRRLVYNWFWRCAVFLPSAIFSIFNLISCPIVVVFRILFVGQFPRNWIPFVIFSPLALFCFFGYFQTIFIFESNFHTIIGVGKKEVKHENEDSQNNENYFPILKNNSRRLSKKQAYKIVAKNKPKNTNFKWRELKIIQIADPHIGPFMSIKELYKICERSVQRKPHLIFITGDMLTFESMNQEGYEGLSYALSPLQKMSGKVFACVGNSDYDCLEQIEEAYLENDIILLKNNQYFVDLNFCKLQIVGIDHVNGQLVTNACNEIPRNPKVDLRIMLLHDPKEFQNIPPDDKSLILSGHTHGGLLGLNFLGIRSSVSEISSVTQNFYERGENLLYIHRGQGIYGWPMRTGSNGEKSMMHIHLLCNQNKLLKLSTETTDQYHMTNPDKTSKDNNKKNKKFLNTYEVDVFSDSDISYSEN</sequence>
<dbReference type="InterPro" id="IPR051158">
    <property type="entry name" value="Metallophosphoesterase_sf"/>
</dbReference>
<feature type="transmembrane region" description="Helical" evidence="1">
    <location>
        <begin position="110"/>
        <end position="133"/>
    </location>
</feature>
<feature type="transmembrane region" description="Helical" evidence="1">
    <location>
        <begin position="6"/>
        <end position="22"/>
    </location>
</feature>
<feature type="domain" description="Calcineurin-like phosphoesterase" evidence="2">
    <location>
        <begin position="232"/>
        <end position="397"/>
    </location>
</feature>
<evidence type="ECO:0000256" key="1">
    <source>
        <dbReference type="SAM" id="Phobius"/>
    </source>
</evidence>
<dbReference type="AlphaFoldDB" id="A0AAV7ZFV7"/>
<feature type="transmembrane region" description="Helical" evidence="1">
    <location>
        <begin position="72"/>
        <end position="98"/>
    </location>
</feature>
<dbReference type="SUPFAM" id="SSF56300">
    <property type="entry name" value="Metallo-dependent phosphatases"/>
    <property type="match status" value="1"/>
</dbReference>